<comment type="pathway">
    <text evidence="1 9">Cell wall biogenesis; peptidoglycan biosynthesis.</text>
</comment>
<feature type="signal peptide" evidence="10">
    <location>
        <begin position="1"/>
        <end position="21"/>
    </location>
</feature>
<dbReference type="FunFam" id="2.40.440.10:FF:000002">
    <property type="entry name" value="L,D-transpeptidase ErfK/SrfK"/>
    <property type="match status" value="1"/>
</dbReference>
<dbReference type="InterPro" id="IPR005490">
    <property type="entry name" value="LD_TPept_cat_dom"/>
</dbReference>
<dbReference type="InterPro" id="IPR050979">
    <property type="entry name" value="LD-transpeptidase"/>
</dbReference>
<dbReference type="SUPFAM" id="SSF141523">
    <property type="entry name" value="L,D-transpeptidase catalytic domain-like"/>
    <property type="match status" value="1"/>
</dbReference>
<comment type="similarity">
    <text evidence="2">Belongs to the YkuD family.</text>
</comment>
<evidence type="ECO:0000256" key="8">
    <source>
        <dbReference type="ARBA" id="ARBA00023316"/>
    </source>
</evidence>
<keyword evidence="5" id="KW-0378">Hydrolase</keyword>
<evidence type="ECO:0000256" key="5">
    <source>
        <dbReference type="ARBA" id="ARBA00022801"/>
    </source>
</evidence>
<dbReference type="CDD" id="cd16913">
    <property type="entry name" value="YkuD_like"/>
    <property type="match status" value="1"/>
</dbReference>
<evidence type="ECO:0000313" key="12">
    <source>
        <dbReference type="EMBL" id="CRH07124.1"/>
    </source>
</evidence>
<evidence type="ECO:0000256" key="2">
    <source>
        <dbReference type="ARBA" id="ARBA00005992"/>
    </source>
</evidence>
<evidence type="ECO:0000256" key="3">
    <source>
        <dbReference type="ARBA" id="ARBA00022676"/>
    </source>
</evidence>
<dbReference type="InterPro" id="IPR038063">
    <property type="entry name" value="Transpep_catalytic_dom"/>
</dbReference>
<gene>
    <name evidence="12" type="ORF">MAGMO_2978</name>
</gene>
<dbReference type="GO" id="GO:0071555">
    <property type="term" value="P:cell wall organization"/>
    <property type="evidence" value="ECO:0007669"/>
    <property type="project" value="UniProtKB-UniRule"/>
</dbReference>
<protein>
    <recommendedName>
        <fullName evidence="11">L,D-TPase catalytic domain-containing protein</fullName>
    </recommendedName>
</protein>
<keyword evidence="4" id="KW-0808">Transferase</keyword>
<dbReference type="GO" id="GO:0005576">
    <property type="term" value="C:extracellular region"/>
    <property type="evidence" value="ECO:0007669"/>
    <property type="project" value="TreeGrafter"/>
</dbReference>
<dbReference type="Gene3D" id="2.40.440.10">
    <property type="entry name" value="L,D-transpeptidase catalytic domain-like"/>
    <property type="match status" value="1"/>
</dbReference>
<dbReference type="AlphaFoldDB" id="A0A1S7LLX0"/>
<keyword evidence="3" id="KW-0328">Glycosyltransferase</keyword>
<dbReference type="PROSITE" id="PS52029">
    <property type="entry name" value="LD_TPASE"/>
    <property type="match status" value="1"/>
</dbReference>
<feature type="domain" description="L,D-TPase catalytic" evidence="11">
    <location>
        <begin position="125"/>
        <end position="255"/>
    </location>
</feature>
<dbReference type="GO" id="GO:0016757">
    <property type="term" value="F:glycosyltransferase activity"/>
    <property type="evidence" value="ECO:0007669"/>
    <property type="project" value="UniProtKB-KW"/>
</dbReference>
<dbReference type="PANTHER" id="PTHR30582:SF24">
    <property type="entry name" value="L,D-TRANSPEPTIDASE ERFK_SRFK-RELATED"/>
    <property type="match status" value="1"/>
</dbReference>
<evidence type="ECO:0000256" key="1">
    <source>
        <dbReference type="ARBA" id="ARBA00004752"/>
    </source>
</evidence>
<keyword evidence="7 9" id="KW-0573">Peptidoglycan synthesis</keyword>
<dbReference type="PROSITE" id="PS51257">
    <property type="entry name" value="PROKAR_LIPOPROTEIN"/>
    <property type="match status" value="1"/>
</dbReference>
<dbReference type="PANTHER" id="PTHR30582">
    <property type="entry name" value="L,D-TRANSPEPTIDASE"/>
    <property type="match status" value="1"/>
</dbReference>
<proteinExistence type="inferred from homology"/>
<dbReference type="Pfam" id="PF03734">
    <property type="entry name" value="YkuD"/>
    <property type="match status" value="1"/>
</dbReference>
<evidence type="ECO:0000256" key="7">
    <source>
        <dbReference type="ARBA" id="ARBA00022984"/>
    </source>
</evidence>
<feature type="chain" id="PRO_5012594007" description="L,D-TPase catalytic domain-containing protein" evidence="10">
    <location>
        <begin position="22"/>
        <end position="355"/>
    </location>
</feature>
<keyword evidence="8 9" id="KW-0961">Cell wall biogenesis/degradation</keyword>
<accession>A0A1S7LLX0</accession>
<evidence type="ECO:0000259" key="11">
    <source>
        <dbReference type="PROSITE" id="PS52029"/>
    </source>
</evidence>
<name>A0A1S7LLX0_MAGMO</name>
<evidence type="ECO:0000256" key="10">
    <source>
        <dbReference type="SAM" id="SignalP"/>
    </source>
</evidence>
<organism evidence="12">
    <name type="scientific">Magnetococcus massalia (strain MO-1)</name>
    <dbReference type="NCBI Taxonomy" id="451514"/>
    <lineage>
        <taxon>Bacteria</taxon>
        <taxon>Pseudomonadati</taxon>
        <taxon>Pseudomonadota</taxon>
        <taxon>Magnetococcia</taxon>
        <taxon>Magnetococcales</taxon>
        <taxon>Magnetococcaceae</taxon>
        <taxon>Magnetococcus</taxon>
    </lineage>
</organism>
<evidence type="ECO:0000256" key="4">
    <source>
        <dbReference type="ARBA" id="ARBA00022679"/>
    </source>
</evidence>
<sequence length="355" mass="39094">MVRLRAITVLLAILLSGCASASGSNWLWTTHSPQSSMNLDLEQRLITPEAQPLPYSDQKEVIGGGAFRYRIQGHETLLLLARTYDLGFNEIAMPNPGVDAWTPKKGAEVFLSMTHVLPSAMLGRADLVINLSEMRLFHRRKDGTLESYPVGIGREGFDTPVGFAKVTRKKSAPNWYVPASIRKENPKLPKVVPAGPNNPLGSHAVYLSMPGYLIHGTNKPYGIGRRVSHGCIRLYPEDIPRLYTNVQIGTRVAIVNEPVKAGWFGDNLLLEVFPAIPSKLRGKKGIKPPQRLDDAAGQAIRKALARRKGAQTRIDWDLVAQMMRNPDGVSRVVGRMTVDGDLNKLVPVRLMGPDS</sequence>
<reference evidence="12" key="1">
    <citation type="submission" date="2015-04" db="EMBL/GenBank/DDBJ databases">
        <authorList>
            <person name="Syromyatnikov M.Y."/>
            <person name="Popov V.N."/>
        </authorList>
    </citation>
    <scope>NUCLEOTIDE SEQUENCE</scope>
    <source>
        <strain evidence="12">MO-1</strain>
    </source>
</reference>
<evidence type="ECO:0000256" key="9">
    <source>
        <dbReference type="PROSITE-ProRule" id="PRU01373"/>
    </source>
</evidence>
<dbReference type="UniPathway" id="UPA00219"/>
<feature type="active site" description="Nucleophile" evidence="9">
    <location>
        <position position="231"/>
    </location>
</feature>
<dbReference type="GO" id="GO:0071972">
    <property type="term" value="F:peptidoglycan L,D-transpeptidase activity"/>
    <property type="evidence" value="ECO:0007669"/>
    <property type="project" value="TreeGrafter"/>
</dbReference>
<dbReference type="GO" id="GO:0008360">
    <property type="term" value="P:regulation of cell shape"/>
    <property type="evidence" value="ECO:0007669"/>
    <property type="project" value="UniProtKB-UniRule"/>
</dbReference>
<keyword evidence="6 9" id="KW-0133">Cell shape</keyword>
<dbReference type="GO" id="GO:0018104">
    <property type="term" value="P:peptidoglycan-protein cross-linking"/>
    <property type="evidence" value="ECO:0007669"/>
    <property type="project" value="TreeGrafter"/>
</dbReference>
<dbReference type="EMBL" id="LO017727">
    <property type="protein sequence ID" value="CRH07124.1"/>
    <property type="molecule type" value="Genomic_DNA"/>
</dbReference>
<feature type="active site" description="Proton donor/acceptor" evidence="9">
    <location>
        <position position="215"/>
    </location>
</feature>
<keyword evidence="10" id="KW-0732">Signal</keyword>
<evidence type="ECO:0000256" key="6">
    <source>
        <dbReference type="ARBA" id="ARBA00022960"/>
    </source>
</evidence>